<keyword evidence="2 3" id="KW-0413">Isomerase</keyword>
<dbReference type="GO" id="GO:0034023">
    <property type="term" value="F:5-(carboxyamino)imidazole ribonucleotide mutase activity"/>
    <property type="evidence" value="ECO:0007669"/>
    <property type="project" value="UniProtKB-UniRule"/>
</dbReference>
<comment type="catalytic activity">
    <reaction evidence="3 4">
        <text>5-carboxyamino-1-(5-phospho-D-ribosyl)imidazole + H(+) = 5-amino-1-(5-phospho-D-ribosyl)imidazole-4-carboxylate</text>
        <dbReference type="Rhea" id="RHEA:13193"/>
        <dbReference type="ChEBI" id="CHEBI:15378"/>
        <dbReference type="ChEBI" id="CHEBI:58730"/>
        <dbReference type="ChEBI" id="CHEBI:77657"/>
        <dbReference type="EC" id="5.4.99.18"/>
    </reaction>
</comment>
<gene>
    <name evidence="3 7" type="primary">purE</name>
    <name evidence="7" type="ORF">KLO01_03730</name>
</gene>
<accession>A0A512SWJ3</accession>
<comment type="function">
    <text evidence="3 4">Catalyzes the conversion of N5-carboxyaminoimidazole ribonucleotide (N5-CAIR) to 4-carboxy-5-aminoimidazole ribonucleotide (CAIR).</text>
</comment>
<evidence type="ECO:0000313" key="8">
    <source>
        <dbReference type="Proteomes" id="UP000321793"/>
    </source>
</evidence>
<name>A0A512SWJ3_9MICO</name>
<dbReference type="PIRSF" id="PIRSF001338">
    <property type="entry name" value="AIR_carboxylase"/>
    <property type="match status" value="1"/>
</dbReference>
<dbReference type="RefSeq" id="WP_147061861.1">
    <property type="nucleotide sequence ID" value="NZ_BAABDN010000001.1"/>
</dbReference>
<evidence type="ECO:0000259" key="6">
    <source>
        <dbReference type="SMART" id="SM01001"/>
    </source>
</evidence>
<keyword evidence="8" id="KW-1185">Reference proteome</keyword>
<evidence type="ECO:0000256" key="5">
    <source>
        <dbReference type="PIRSR" id="PIRSR001338-1"/>
    </source>
</evidence>
<feature type="binding site" evidence="3 5">
    <location>
        <position position="48"/>
    </location>
    <ligand>
        <name>substrate</name>
    </ligand>
</feature>
<organism evidence="7 8">
    <name type="scientific">Knoellia locipacati</name>
    <dbReference type="NCBI Taxonomy" id="882824"/>
    <lineage>
        <taxon>Bacteria</taxon>
        <taxon>Bacillati</taxon>
        <taxon>Actinomycetota</taxon>
        <taxon>Actinomycetes</taxon>
        <taxon>Micrococcales</taxon>
        <taxon>Intrasporangiaceae</taxon>
        <taxon>Knoellia</taxon>
    </lineage>
</organism>
<dbReference type="AlphaFoldDB" id="A0A512SWJ3"/>
<dbReference type="EMBL" id="BKBA01000003">
    <property type="protein sequence ID" value="GEQ12326.1"/>
    <property type="molecule type" value="Genomic_DNA"/>
</dbReference>
<dbReference type="InterPro" id="IPR024694">
    <property type="entry name" value="PurE_prokaryotes"/>
</dbReference>
<dbReference type="OrthoDB" id="9791908at2"/>
<dbReference type="Proteomes" id="UP000321793">
    <property type="component" value="Unassembled WGS sequence"/>
</dbReference>
<dbReference type="PANTHER" id="PTHR23046">
    <property type="entry name" value="PHOSPHORIBOSYLAMINOIMIDAZOLE CARBOXYLASE CATALYTIC SUBUNIT"/>
    <property type="match status" value="1"/>
</dbReference>
<feature type="domain" description="PurE" evidence="6">
    <location>
        <begin position="10"/>
        <end position="159"/>
    </location>
</feature>
<comment type="caution">
    <text evidence="7">The sequence shown here is derived from an EMBL/GenBank/DDBJ whole genome shotgun (WGS) entry which is preliminary data.</text>
</comment>
<keyword evidence="1 3" id="KW-0658">Purine biosynthesis</keyword>
<dbReference type="InterPro" id="IPR000031">
    <property type="entry name" value="PurE_dom"/>
</dbReference>
<dbReference type="EC" id="5.4.99.18" evidence="3 4"/>
<evidence type="ECO:0000256" key="1">
    <source>
        <dbReference type="ARBA" id="ARBA00022755"/>
    </source>
</evidence>
<dbReference type="SUPFAM" id="SSF52255">
    <property type="entry name" value="N5-CAIR mutase (phosphoribosylaminoimidazole carboxylase, PurE)"/>
    <property type="match status" value="1"/>
</dbReference>
<dbReference type="InterPro" id="IPR033747">
    <property type="entry name" value="PurE_ClassI"/>
</dbReference>
<protein>
    <recommendedName>
        <fullName evidence="3 4">N5-carboxyaminoimidazole ribonucleotide mutase</fullName>
        <shortName evidence="3 4">N5-CAIR mutase</shortName>
        <ecNumber evidence="3 4">5.4.99.18</ecNumber>
    </recommendedName>
    <alternativeName>
        <fullName evidence="3">5-(carboxyamino)imidazole ribonucleotide mutase</fullName>
    </alternativeName>
</protein>
<comment type="similarity">
    <text evidence="3">Belongs to the AIR carboxylase family. Class I subfamily.</text>
</comment>
<feature type="binding site" evidence="3 5">
    <location>
        <position position="18"/>
    </location>
    <ligand>
        <name>substrate</name>
    </ligand>
</feature>
<evidence type="ECO:0000256" key="3">
    <source>
        <dbReference type="HAMAP-Rule" id="MF_01929"/>
    </source>
</evidence>
<dbReference type="GO" id="GO:0006189">
    <property type="term" value="P:'de novo' IMP biosynthetic process"/>
    <property type="evidence" value="ECO:0007669"/>
    <property type="project" value="UniProtKB-UniRule"/>
</dbReference>
<sequence>MSSTTGSAAPVVGVVMGSDSDWPVMQLATKVLDDFGVPHEVEVVSAHRMPDEMITYGLEAEERGLRVIIAGAGGAAHLPGMLASVTSLPVVGVPVPLEHLNGMDSLLSIVQMPSGVPVATVSVGGARNAGLLAVRILSAGDSDEAVRLRREMGEFRKGLRNQAHAKGEALRELRAVAGS</sequence>
<evidence type="ECO:0000313" key="7">
    <source>
        <dbReference type="EMBL" id="GEQ12326.1"/>
    </source>
</evidence>
<proteinExistence type="inferred from homology"/>
<feature type="binding site" evidence="3 5">
    <location>
        <position position="21"/>
    </location>
    <ligand>
        <name>substrate</name>
    </ligand>
</feature>
<evidence type="ECO:0000256" key="2">
    <source>
        <dbReference type="ARBA" id="ARBA00023235"/>
    </source>
</evidence>
<dbReference type="HAMAP" id="MF_01929">
    <property type="entry name" value="PurE_classI"/>
    <property type="match status" value="1"/>
</dbReference>
<dbReference type="NCBIfam" id="TIGR01162">
    <property type="entry name" value="purE"/>
    <property type="match status" value="1"/>
</dbReference>
<reference evidence="7 8" key="1">
    <citation type="submission" date="2019-07" db="EMBL/GenBank/DDBJ databases">
        <title>Whole genome shotgun sequence of Knoellia locipacati NBRC 109775.</title>
        <authorList>
            <person name="Hosoyama A."/>
            <person name="Uohara A."/>
            <person name="Ohji S."/>
            <person name="Ichikawa N."/>
        </authorList>
    </citation>
    <scope>NUCLEOTIDE SEQUENCE [LARGE SCALE GENOMIC DNA]</scope>
    <source>
        <strain evidence="7 8">NBRC 109775</strain>
    </source>
</reference>
<dbReference type="SMART" id="SM01001">
    <property type="entry name" value="AIRC"/>
    <property type="match status" value="1"/>
</dbReference>
<evidence type="ECO:0000256" key="4">
    <source>
        <dbReference type="PIRNR" id="PIRNR001338"/>
    </source>
</evidence>
<dbReference type="UniPathway" id="UPA00074">
    <property type="reaction ID" value="UER00943"/>
</dbReference>
<dbReference type="Gene3D" id="3.40.50.1970">
    <property type="match status" value="1"/>
</dbReference>
<dbReference type="Pfam" id="PF00731">
    <property type="entry name" value="AIRC"/>
    <property type="match status" value="1"/>
</dbReference>
<comment type="pathway">
    <text evidence="3 4">Purine metabolism; IMP biosynthesis via de novo pathway; 5-amino-1-(5-phospho-D-ribosyl)imidazole-4-carboxylate from 5-amino-1-(5-phospho-D-ribosyl)imidazole (N5-CAIR route): step 2/2.</text>
</comment>
<dbReference type="PANTHER" id="PTHR23046:SF2">
    <property type="entry name" value="PHOSPHORIBOSYLAMINOIMIDAZOLE CARBOXYLASE"/>
    <property type="match status" value="1"/>
</dbReference>